<dbReference type="AlphaFoldDB" id="X0UDU0"/>
<feature type="non-terminal residue" evidence="1">
    <location>
        <position position="1"/>
    </location>
</feature>
<dbReference type="EMBL" id="BARS01010927">
    <property type="protein sequence ID" value="GAF98552.1"/>
    <property type="molecule type" value="Genomic_DNA"/>
</dbReference>
<reference evidence="1" key="1">
    <citation type="journal article" date="2014" name="Front. Microbiol.">
        <title>High frequency of phylogenetically diverse reductive dehalogenase-homologous genes in deep subseafloor sedimentary metagenomes.</title>
        <authorList>
            <person name="Kawai M."/>
            <person name="Futagami T."/>
            <person name="Toyoda A."/>
            <person name="Takaki Y."/>
            <person name="Nishi S."/>
            <person name="Hori S."/>
            <person name="Arai W."/>
            <person name="Tsubouchi T."/>
            <person name="Morono Y."/>
            <person name="Uchiyama I."/>
            <person name="Ito T."/>
            <person name="Fujiyama A."/>
            <person name="Inagaki F."/>
            <person name="Takami H."/>
        </authorList>
    </citation>
    <scope>NUCLEOTIDE SEQUENCE</scope>
    <source>
        <strain evidence="1">Expedition CK06-06</strain>
    </source>
</reference>
<evidence type="ECO:0000313" key="1">
    <source>
        <dbReference type="EMBL" id="GAF98552.1"/>
    </source>
</evidence>
<comment type="caution">
    <text evidence="1">The sequence shown here is derived from an EMBL/GenBank/DDBJ whole genome shotgun (WGS) entry which is preliminary data.</text>
</comment>
<dbReference type="InterPro" id="IPR011990">
    <property type="entry name" value="TPR-like_helical_dom_sf"/>
</dbReference>
<proteinExistence type="predicted"/>
<name>X0UDU0_9ZZZZ</name>
<sequence length="290" mass="31888">YLGLVRFNTGESSQGVALMSRGLELARDLGDPNVFWCVTGMWLYHAAAPQRAIERLRLAEELVASSRTGLSLRPRAYGLTFAGLVFLDWGQRQRAEETSREYQEMAKRSDNVILLLISAMYDGLRAAVDGQLEEAEQTIRRILARGEEVGLTGVGTLCAYLSGYRPWLLLGKAEEALQFVTTRLQSPHVEALVLAHLGRDTEAAGILERFVVARPRIGSAEDETSATDDIMYLEAAVLVKHREAAGLLLDRFAGSFSPLVSFGALTCTTRHLGAAAALLGRPEEARKYYD</sequence>
<dbReference type="Gene3D" id="1.25.40.10">
    <property type="entry name" value="Tetratricopeptide repeat domain"/>
    <property type="match status" value="1"/>
</dbReference>
<accession>X0UDU0</accession>
<protein>
    <recommendedName>
        <fullName evidence="2">MalT-like TPR region domain-containing protein</fullName>
    </recommendedName>
</protein>
<gene>
    <name evidence="1" type="ORF">S01H1_20073</name>
</gene>
<feature type="non-terminal residue" evidence="1">
    <location>
        <position position="290"/>
    </location>
</feature>
<organism evidence="1">
    <name type="scientific">marine sediment metagenome</name>
    <dbReference type="NCBI Taxonomy" id="412755"/>
    <lineage>
        <taxon>unclassified sequences</taxon>
        <taxon>metagenomes</taxon>
        <taxon>ecological metagenomes</taxon>
    </lineage>
</organism>
<evidence type="ECO:0008006" key="2">
    <source>
        <dbReference type="Google" id="ProtNLM"/>
    </source>
</evidence>